<dbReference type="KEGG" id="tvl:FAZ95_39075"/>
<dbReference type="RefSeq" id="WP_137337889.1">
    <property type="nucleotide sequence ID" value="NZ_CP040079.1"/>
</dbReference>
<keyword evidence="3" id="KW-1185">Reference proteome</keyword>
<proteinExistence type="predicted"/>
<accession>A0A4P8J0F1</accession>
<gene>
    <name evidence="2" type="ORF">FAZ95_39075</name>
</gene>
<feature type="compositionally biased region" description="Polar residues" evidence="1">
    <location>
        <begin position="394"/>
        <end position="404"/>
    </location>
</feature>
<protein>
    <submittedName>
        <fullName evidence="2">DUF1173 domain-containing protein</fullName>
    </submittedName>
</protein>
<evidence type="ECO:0000313" key="2">
    <source>
        <dbReference type="EMBL" id="QCP55132.1"/>
    </source>
</evidence>
<dbReference type="OrthoDB" id="5572968at2"/>
<feature type="region of interest" description="Disordered" evidence="1">
    <location>
        <begin position="104"/>
        <end position="128"/>
    </location>
</feature>
<dbReference type="AlphaFoldDB" id="A0A4P8J0F1"/>
<dbReference type="Pfam" id="PF06666">
    <property type="entry name" value="DUF1173"/>
    <property type="match status" value="1"/>
</dbReference>
<name>A0A4P8J0F1_9BURK</name>
<evidence type="ECO:0000313" key="3">
    <source>
        <dbReference type="Proteomes" id="UP000298656"/>
    </source>
</evidence>
<evidence type="ECO:0000256" key="1">
    <source>
        <dbReference type="SAM" id="MobiDB-lite"/>
    </source>
</evidence>
<sequence length="416" mass="46072">MSEFRFDDVIVAHDAGDLQDYLRGAHHGPNRPLCLCVPQGVPMYVARLADRYLIKRMPDTGHQHSPDCASYEPPAELSGLGEVKGEAIRENVEDGTTTLRLDFSLSKTGGKAPPETQQSKSPDTVRSDGAKLTLRGTLHYLWEEAGLNRWVPAMAGKRSWAVVRRALTNAAHGKVTKNTSLADLLYVPEPFTLDEASALTQRRIARLGHLTVQSRVRKLMMVVAEAKEITTSRYGFKLVAKHLSDFPFMLNEELHTKLQKAFVRELALWDSIEDSHLVFLATFGLSAAGVANIEAMTVMVTTRNWIPFEHTLDKALIDDLTNGDRRFVKGLRYNLSSKKPLACAVLSDVRPQPVALYVLPPDTEPEYDAALQQLVNESAMTSWVWRTTDTMPALPPTSSVSSAGRTLPAPVETSAW</sequence>
<feature type="region of interest" description="Disordered" evidence="1">
    <location>
        <begin position="394"/>
        <end position="416"/>
    </location>
</feature>
<dbReference type="InterPro" id="IPR009553">
    <property type="entry name" value="DUF1173"/>
</dbReference>
<dbReference type="Proteomes" id="UP000298656">
    <property type="component" value="Chromosome 3"/>
</dbReference>
<dbReference type="EMBL" id="CP040079">
    <property type="protein sequence ID" value="QCP55132.1"/>
    <property type="molecule type" value="Genomic_DNA"/>
</dbReference>
<organism evidence="2 3">
    <name type="scientific">Trinickia violacea</name>
    <dbReference type="NCBI Taxonomy" id="2571746"/>
    <lineage>
        <taxon>Bacteria</taxon>
        <taxon>Pseudomonadati</taxon>
        <taxon>Pseudomonadota</taxon>
        <taxon>Betaproteobacteria</taxon>
        <taxon>Burkholderiales</taxon>
        <taxon>Burkholderiaceae</taxon>
        <taxon>Trinickia</taxon>
    </lineage>
</organism>
<reference evidence="2 3" key="1">
    <citation type="submission" date="2019-05" db="EMBL/GenBank/DDBJ databases">
        <title>Burkholderia sp. DHOD12, isolated from subtropical forest soil.</title>
        <authorList>
            <person name="Gao Z.-H."/>
            <person name="Qiu L.-H."/>
        </authorList>
    </citation>
    <scope>NUCLEOTIDE SEQUENCE [LARGE SCALE GENOMIC DNA]</scope>
    <source>
        <strain evidence="2 3">DHOD12</strain>
    </source>
</reference>